<dbReference type="EMBL" id="JACBKA010000008">
    <property type="protein sequence ID" value="NYA27316.1"/>
    <property type="molecule type" value="Genomic_DNA"/>
</dbReference>
<accession>A0A852PI78</accession>
<protein>
    <submittedName>
        <fullName evidence="1">Abi family protein</fullName>
    </submittedName>
</protein>
<organism evidence="1 2">
    <name type="scientific">Haemophilus haemolyticus</name>
    <dbReference type="NCBI Taxonomy" id="726"/>
    <lineage>
        <taxon>Bacteria</taxon>
        <taxon>Pseudomonadati</taxon>
        <taxon>Pseudomonadota</taxon>
        <taxon>Gammaproteobacteria</taxon>
        <taxon>Pasteurellales</taxon>
        <taxon>Pasteurellaceae</taxon>
        <taxon>Haemophilus</taxon>
    </lineage>
</organism>
<evidence type="ECO:0000313" key="2">
    <source>
        <dbReference type="Proteomes" id="UP000590599"/>
    </source>
</evidence>
<name>A0A852PI78_HAEHA</name>
<sequence>MLSATQFLVLEKALSKERLSTYKNYVKNKTSESINDNIVALYEWNSEIAGYFLELCNIYEVSLRNAIYRSIDAYDHYGIRQRQILRQSPKLREKVEELGRNATDGKIISSLHFHFWEGFLKKFFLWNSRELHRMPLLYAYRIISFENSNKDKDILFIIKVTQNLRVNIRNRICHHDPIFNKDLKKILKQVMWVFSKIDYDLYLVINNLYSNKIINLLNKKPI</sequence>
<dbReference type="Proteomes" id="UP000590599">
    <property type="component" value="Unassembled WGS sequence"/>
</dbReference>
<dbReference type="AlphaFoldDB" id="A0A852PI78"/>
<dbReference type="RefSeq" id="WP_105888419.1">
    <property type="nucleotide sequence ID" value="NZ_JACBKA010000008.1"/>
</dbReference>
<gene>
    <name evidence="1" type="ORF">HZI69_05620</name>
</gene>
<comment type="caution">
    <text evidence="1">The sequence shown here is derived from an EMBL/GenBank/DDBJ whole genome shotgun (WGS) entry which is preliminary data.</text>
</comment>
<reference evidence="1 2" key="1">
    <citation type="submission" date="2020-07" db="EMBL/GenBank/DDBJ databases">
        <title>Genus Haemophilus, Bergeys manual.</title>
        <authorList>
            <person name="Noerskov-Lauritsen N."/>
        </authorList>
    </citation>
    <scope>NUCLEOTIDE SEQUENCE [LARGE SCALE GENOMIC DNA]</scope>
    <source>
        <strain evidence="1 2">CCUG30047</strain>
    </source>
</reference>
<proteinExistence type="predicted"/>
<evidence type="ECO:0000313" key="1">
    <source>
        <dbReference type="EMBL" id="NYA27316.1"/>
    </source>
</evidence>